<proteinExistence type="predicted"/>
<organism evidence="1 2">
    <name type="scientific">Chaetomium tenue</name>
    <dbReference type="NCBI Taxonomy" id="1854479"/>
    <lineage>
        <taxon>Eukaryota</taxon>
        <taxon>Fungi</taxon>
        <taxon>Dikarya</taxon>
        <taxon>Ascomycota</taxon>
        <taxon>Pezizomycotina</taxon>
        <taxon>Sordariomycetes</taxon>
        <taxon>Sordariomycetidae</taxon>
        <taxon>Sordariales</taxon>
        <taxon>Chaetomiaceae</taxon>
        <taxon>Chaetomium</taxon>
    </lineage>
</organism>
<evidence type="ECO:0000313" key="1">
    <source>
        <dbReference type="EMBL" id="KAH6628829.1"/>
    </source>
</evidence>
<accession>A0ACB7P6L5</accession>
<sequence length="454" mass="50635">MSGIGNDPAPKVANNIPQWAKMMERQLGISGADPERDDKIFATQPTNWQFSSGSSLTEREYLLLRVIWNHRDHIGEFRTYMRNNSALTRDSTPGLYKGYVSPKNDDLARHIYQELAPRFRGYLEDIRSNKDGTRPGAGCGLFLPTRYLQGLVMSRIKKHHTEVEAAAMPSKVWKSGDPVDTTSPGDSDSDDNANMATTSMAKMNISEVPKTPVKQGALAQPQTETPAVGGMRNPSTTDENYVNTAFLSLLQILTYHIRELAESCNSGLDVRGLDFGTLDFGTLDFGTLDFGTLDFGTLDWLADRLPLKLYRRQPGAELAALMEARVDGYLCKRGSLPEKDGVVPQACFKVEVLVRHAADREQIYIIIAEYGEPWKQYIRTGSSAAQLTTRMRDDAADLSGSDAFIWNSDFATPDEFQKMWGPFRLDKSDEMDLFLRRLIALQVQLLSTASTVPV</sequence>
<dbReference type="EMBL" id="JAGIZQ010000005">
    <property type="protein sequence ID" value="KAH6628829.1"/>
    <property type="molecule type" value="Genomic_DNA"/>
</dbReference>
<keyword evidence="2" id="KW-1185">Reference proteome</keyword>
<protein>
    <submittedName>
        <fullName evidence="1">Uncharacterized protein</fullName>
    </submittedName>
</protein>
<comment type="caution">
    <text evidence="1">The sequence shown here is derived from an EMBL/GenBank/DDBJ whole genome shotgun (WGS) entry which is preliminary data.</text>
</comment>
<name>A0ACB7P6L5_9PEZI</name>
<reference evidence="1 2" key="1">
    <citation type="journal article" date="2021" name="Nat. Commun.">
        <title>Genetic determinants of endophytism in the Arabidopsis root mycobiome.</title>
        <authorList>
            <person name="Mesny F."/>
            <person name="Miyauchi S."/>
            <person name="Thiergart T."/>
            <person name="Pickel B."/>
            <person name="Atanasova L."/>
            <person name="Karlsson M."/>
            <person name="Huettel B."/>
            <person name="Barry K.W."/>
            <person name="Haridas S."/>
            <person name="Chen C."/>
            <person name="Bauer D."/>
            <person name="Andreopoulos W."/>
            <person name="Pangilinan J."/>
            <person name="LaButti K."/>
            <person name="Riley R."/>
            <person name="Lipzen A."/>
            <person name="Clum A."/>
            <person name="Drula E."/>
            <person name="Henrissat B."/>
            <person name="Kohler A."/>
            <person name="Grigoriev I.V."/>
            <person name="Martin F.M."/>
            <person name="Hacquard S."/>
        </authorList>
    </citation>
    <scope>NUCLEOTIDE SEQUENCE [LARGE SCALE GENOMIC DNA]</scope>
    <source>
        <strain evidence="1 2">MPI-SDFR-AT-0079</strain>
    </source>
</reference>
<dbReference type="Proteomes" id="UP000724584">
    <property type="component" value="Unassembled WGS sequence"/>
</dbReference>
<evidence type="ECO:0000313" key="2">
    <source>
        <dbReference type="Proteomes" id="UP000724584"/>
    </source>
</evidence>
<gene>
    <name evidence="1" type="ORF">F5144DRAFT_550076</name>
</gene>